<sequence>MARLPLFNRKALSRAVLSAVAGGTIASGAQAQLEEVIVTATKRAASTQDIPLSVQALGQDSLEQMGVGNFEDYLIQLPGVTAGGSGPGQNTIYIRGIASTTPNLTTAGVAGLSPNVAFYLDEQPLAQPGRNLDVYAADINRVEVLAGPQGTLFGASSQAGTVRLITNKPDFTGTYGRLKAGTSWTKGGEMSNNVEGMFNLPVSDKLALRGVVYTDNMGGYVDNVPGTLTARESARFRPAGTVRANGVAVSDRRAGSQSTSDLSGVTFLEADNGNLAEEDFNDVAYNGFRLSGVYLINENWDLTVSHMQQELDADGVFYSDGDLDDYEVTRFTEDSLEDSFHNTAWTLKGRIGELEALYTGAFTGRETDQLVDYSDYLFVGEYLPYYICDSSVSYPGDAAPAGTCQPPDLQVNSITDTQVWTHEVRFNTPEDRRLRATFGGFYSDLQIEERNDFVYPGSAVVDGYGVQTGFSPNFPFTTGFTSDPGPFPSGTIFRNDVKRTDEQFGFFGEATYDLSDTLALTVGARYYDIEVDLEGGANSSFCNLFQPDSNSFGTDISDLYNGDDQITFRGTCDPAQQLTYTPDNIDEAPAQVANALQNAPDVAQTDGVIGKLSLSWTPTMNQLWFVTVSEGFRPGLLNRPGGANGPGDYTVPFALDTDEVTNYELGWKLDLADQTLRFNGSLFFIDVEDLQTTIFDPSIVNLFFSDNAANAEILGMEGTVTWAPASIPGLTVSGAFSILDTEITDILTPTDDVREGDSLAFAPEFQGNLRARYEWDLENGMRAHFMPHLAYSDKAYSDIITINRQELDSWLLAGVTAGVSTSSWMAELFVDNLTDEAAELSMNFVNDRNRPTLARPLTAGIRFSYDFQ</sequence>
<evidence type="ECO:0000313" key="16">
    <source>
        <dbReference type="EMBL" id="KGE03950.1"/>
    </source>
</evidence>
<evidence type="ECO:0000256" key="12">
    <source>
        <dbReference type="RuleBase" id="RU003357"/>
    </source>
</evidence>
<evidence type="ECO:0000259" key="15">
    <source>
        <dbReference type="Pfam" id="PF07715"/>
    </source>
</evidence>
<comment type="caution">
    <text evidence="16">The sequence shown here is derived from an EMBL/GenBank/DDBJ whole genome shotgun (WGS) entry which is preliminary data.</text>
</comment>
<protein>
    <submittedName>
        <fullName evidence="16">TonB-dependent receptor</fullName>
    </submittedName>
</protein>
<keyword evidence="8 12" id="KW-0798">TonB box</keyword>
<dbReference type="InterPro" id="IPR012910">
    <property type="entry name" value="Plug_dom"/>
</dbReference>
<keyword evidence="10 11" id="KW-0998">Cell outer membrane</keyword>
<keyword evidence="9 11" id="KW-0472">Membrane</keyword>
<name>A0A095VRE4_9GAMM</name>
<dbReference type="RefSeq" id="WP_035514863.1">
    <property type="nucleotide sequence ID" value="NZ_KN234751.1"/>
</dbReference>
<dbReference type="Pfam" id="PF00593">
    <property type="entry name" value="TonB_dep_Rec_b-barrel"/>
    <property type="match status" value="1"/>
</dbReference>
<dbReference type="OrthoDB" id="127311at2"/>
<feature type="domain" description="TonB-dependent receptor plug" evidence="15">
    <location>
        <begin position="47"/>
        <end position="161"/>
    </location>
</feature>
<keyword evidence="4" id="KW-0410">Iron transport</keyword>
<evidence type="ECO:0000256" key="13">
    <source>
        <dbReference type="SAM" id="SignalP"/>
    </source>
</evidence>
<dbReference type="GO" id="GO:0009279">
    <property type="term" value="C:cell outer membrane"/>
    <property type="evidence" value="ECO:0007669"/>
    <property type="project" value="UniProtKB-SubCell"/>
</dbReference>
<keyword evidence="6" id="KW-0408">Iron</keyword>
<keyword evidence="2 11" id="KW-0813">Transport</keyword>
<evidence type="ECO:0000256" key="2">
    <source>
        <dbReference type="ARBA" id="ARBA00022448"/>
    </source>
</evidence>
<feature type="chain" id="PRO_5001912694" evidence="13">
    <location>
        <begin position="32"/>
        <end position="868"/>
    </location>
</feature>
<feature type="domain" description="TonB-dependent receptor-like beta-barrel" evidence="14">
    <location>
        <begin position="407"/>
        <end position="833"/>
    </location>
</feature>
<keyword evidence="5 11" id="KW-0812">Transmembrane</keyword>
<evidence type="ECO:0000313" key="17">
    <source>
        <dbReference type="Proteomes" id="UP000029640"/>
    </source>
</evidence>
<evidence type="ECO:0000256" key="8">
    <source>
        <dbReference type="ARBA" id="ARBA00023077"/>
    </source>
</evidence>
<comment type="subcellular location">
    <subcellularLocation>
        <location evidence="1 11">Cell outer membrane</location>
        <topology evidence="1 11">Multi-pass membrane protein</topology>
    </subcellularLocation>
</comment>
<dbReference type="EMBL" id="AUVB01000042">
    <property type="protein sequence ID" value="KGE03950.1"/>
    <property type="molecule type" value="Genomic_DNA"/>
</dbReference>
<dbReference type="Gene3D" id="2.40.170.20">
    <property type="entry name" value="TonB-dependent receptor, beta-barrel domain"/>
    <property type="match status" value="2"/>
</dbReference>
<evidence type="ECO:0000256" key="3">
    <source>
        <dbReference type="ARBA" id="ARBA00022452"/>
    </source>
</evidence>
<dbReference type="eggNOG" id="COG4773">
    <property type="taxonomic scope" value="Bacteria"/>
</dbReference>
<dbReference type="PANTHER" id="PTHR32552:SF81">
    <property type="entry name" value="TONB-DEPENDENT OUTER MEMBRANE RECEPTOR"/>
    <property type="match status" value="1"/>
</dbReference>
<evidence type="ECO:0000256" key="1">
    <source>
        <dbReference type="ARBA" id="ARBA00004571"/>
    </source>
</evidence>
<keyword evidence="17" id="KW-1185">Reference proteome</keyword>
<feature type="signal peptide" evidence="13">
    <location>
        <begin position="1"/>
        <end position="31"/>
    </location>
</feature>
<organism evidence="16 17">
    <name type="scientific">Pseudohaliea rubra DSM 19751</name>
    <dbReference type="NCBI Taxonomy" id="1265313"/>
    <lineage>
        <taxon>Bacteria</taxon>
        <taxon>Pseudomonadati</taxon>
        <taxon>Pseudomonadota</taxon>
        <taxon>Gammaproteobacteria</taxon>
        <taxon>Cellvibrionales</taxon>
        <taxon>Halieaceae</taxon>
        <taxon>Pseudohaliea</taxon>
    </lineage>
</organism>
<dbReference type="InterPro" id="IPR000531">
    <property type="entry name" value="Beta-barrel_TonB"/>
</dbReference>
<keyword evidence="7" id="KW-0406">Ion transport</keyword>
<keyword evidence="3 11" id="KW-1134">Transmembrane beta strand</keyword>
<dbReference type="InterPro" id="IPR039426">
    <property type="entry name" value="TonB-dep_rcpt-like"/>
</dbReference>
<dbReference type="PROSITE" id="PS52016">
    <property type="entry name" value="TONB_DEPENDENT_REC_3"/>
    <property type="match status" value="1"/>
</dbReference>
<accession>A0A095VRE4</accession>
<evidence type="ECO:0000256" key="6">
    <source>
        <dbReference type="ARBA" id="ARBA00023004"/>
    </source>
</evidence>
<dbReference type="Pfam" id="PF07715">
    <property type="entry name" value="Plug"/>
    <property type="match status" value="1"/>
</dbReference>
<dbReference type="PANTHER" id="PTHR32552">
    <property type="entry name" value="FERRICHROME IRON RECEPTOR-RELATED"/>
    <property type="match status" value="1"/>
</dbReference>
<evidence type="ECO:0000256" key="9">
    <source>
        <dbReference type="ARBA" id="ARBA00023136"/>
    </source>
</evidence>
<evidence type="ECO:0000256" key="7">
    <source>
        <dbReference type="ARBA" id="ARBA00023065"/>
    </source>
</evidence>
<evidence type="ECO:0000256" key="4">
    <source>
        <dbReference type="ARBA" id="ARBA00022496"/>
    </source>
</evidence>
<dbReference type="STRING" id="1265313.HRUBRA_01455"/>
<keyword evidence="16" id="KW-0675">Receptor</keyword>
<keyword evidence="13" id="KW-0732">Signal</keyword>
<evidence type="ECO:0000256" key="10">
    <source>
        <dbReference type="ARBA" id="ARBA00023237"/>
    </source>
</evidence>
<evidence type="ECO:0000259" key="14">
    <source>
        <dbReference type="Pfam" id="PF00593"/>
    </source>
</evidence>
<comment type="similarity">
    <text evidence="11 12">Belongs to the TonB-dependent receptor family.</text>
</comment>
<reference evidence="16 17" key="1">
    <citation type="journal article" date="2014" name="Genome Announc.">
        <title>Genome Sequence of Gammaproteobacterial Pseudohaliea rubra Type Strain DSM 19751, Isolated from Coastal Seawater of the Mediterranean Sea.</title>
        <authorList>
            <person name="Spring S."/>
            <person name="Fiebig A."/>
            <person name="Riedel T."/>
            <person name="Goker M."/>
            <person name="Klenk H.P."/>
        </authorList>
    </citation>
    <scope>NUCLEOTIDE SEQUENCE [LARGE SCALE GENOMIC DNA]</scope>
    <source>
        <strain evidence="16 17">DSM 19751</strain>
    </source>
</reference>
<gene>
    <name evidence="16" type="ORF">HRUBRA_01455</name>
</gene>
<dbReference type="PATRIC" id="fig|1265313.6.peg.1439"/>
<dbReference type="AlphaFoldDB" id="A0A095VRE4"/>
<evidence type="ECO:0000256" key="5">
    <source>
        <dbReference type="ARBA" id="ARBA00022692"/>
    </source>
</evidence>
<evidence type="ECO:0000256" key="11">
    <source>
        <dbReference type="PROSITE-ProRule" id="PRU01360"/>
    </source>
</evidence>
<proteinExistence type="inferred from homology"/>
<dbReference type="SUPFAM" id="SSF56935">
    <property type="entry name" value="Porins"/>
    <property type="match status" value="1"/>
</dbReference>
<dbReference type="GO" id="GO:0006826">
    <property type="term" value="P:iron ion transport"/>
    <property type="evidence" value="ECO:0007669"/>
    <property type="project" value="UniProtKB-KW"/>
</dbReference>
<dbReference type="HOGENOM" id="CLU_008287_15_1_6"/>
<dbReference type="InterPro" id="IPR036942">
    <property type="entry name" value="Beta-barrel_TonB_sf"/>
</dbReference>
<dbReference type="Proteomes" id="UP000029640">
    <property type="component" value="Unassembled WGS sequence"/>
</dbReference>